<reference evidence="10 11" key="1">
    <citation type="submission" date="2017-05" db="EMBL/GenBank/DDBJ databases">
        <authorList>
            <person name="Varghese N."/>
            <person name="Submissions S."/>
        </authorList>
    </citation>
    <scope>NUCLEOTIDE SEQUENCE [LARGE SCALE GENOMIC DNA]</scope>
    <source>
        <strain evidence="10 11">DSM 29734</strain>
    </source>
</reference>
<evidence type="ECO:0000256" key="7">
    <source>
        <dbReference type="ARBA" id="ARBA00033000"/>
    </source>
</evidence>
<evidence type="ECO:0000256" key="5">
    <source>
        <dbReference type="ARBA" id="ARBA00023295"/>
    </source>
</evidence>
<feature type="domain" description="Beta-hexosaminidase bacterial type N-terminal" evidence="9">
    <location>
        <begin position="133"/>
        <end position="260"/>
    </location>
</feature>
<dbReference type="SUPFAM" id="SSF51445">
    <property type="entry name" value="(Trans)glycosidases"/>
    <property type="match status" value="1"/>
</dbReference>
<keyword evidence="11" id="KW-1185">Reference proteome</keyword>
<organism evidence="10 11">
    <name type="scientific">Shimia sagamensis</name>
    <dbReference type="NCBI Taxonomy" id="1566352"/>
    <lineage>
        <taxon>Bacteria</taxon>
        <taxon>Pseudomonadati</taxon>
        <taxon>Pseudomonadota</taxon>
        <taxon>Alphaproteobacteria</taxon>
        <taxon>Rhodobacterales</taxon>
        <taxon>Roseobacteraceae</taxon>
    </lineage>
</organism>
<comment type="caution">
    <text evidence="10">The sequence shown here is derived from an EMBL/GenBank/DDBJ whole genome shotgun (WGS) entry which is preliminary data.</text>
</comment>
<dbReference type="InterPro" id="IPR025705">
    <property type="entry name" value="Beta_hexosaminidase_sua/sub"/>
</dbReference>
<evidence type="ECO:0000259" key="8">
    <source>
        <dbReference type="Pfam" id="PF00728"/>
    </source>
</evidence>
<protein>
    <recommendedName>
        <fullName evidence="3">beta-N-acetylhexosaminidase</fullName>
        <ecNumber evidence="3">3.2.1.52</ecNumber>
    </recommendedName>
    <alternativeName>
        <fullName evidence="6">Beta-N-acetylhexosaminidase</fullName>
    </alternativeName>
    <alternativeName>
        <fullName evidence="7">N-acetyl-beta-glucosaminidase</fullName>
    </alternativeName>
</protein>
<evidence type="ECO:0000256" key="6">
    <source>
        <dbReference type="ARBA" id="ARBA00030512"/>
    </source>
</evidence>
<evidence type="ECO:0000256" key="1">
    <source>
        <dbReference type="ARBA" id="ARBA00001231"/>
    </source>
</evidence>
<dbReference type="PANTHER" id="PTHR22600">
    <property type="entry name" value="BETA-HEXOSAMINIDASE"/>
    <property type="match status" value="1"/>
</dbReference>
<dbReference type="InterPro" id="IPR029018">
    <property type="entry name" value="Hex-like_dom2"/>
</dbReference>
<dbReference type="CDD" id="cd06563">
    <property type="entry name" value="GH20_chitobiase-like"/>
    <property type="match status" value="1"/>
</dbReference>
<comment type="catalytic activity">
    <reaction evidence="1">
        <text>Hydrolysis of terminal non-reducing N-acetyl-D-hexosamine residues in N-acetyl-beta-D-hexosaminides.</text>
        <dbReference type="EC" id="3.2.1.52"/>
    </reaction>
</comment>
<dbReference type="SUPFAM" id="SSF55545">
    <property type="entry name" value="beta-N-acetylhexosaminidase-like domain"/>
    <property type="match status" value="1"/>
</dbReference>
<dbReference type="Pfam" id="PF02838">
    <property type="entry name" value="Glyco_hydro_20b"/>
    <property type="match status" value="1"/>
</dbReference>
<comment type="similarity">
    <text evidence="2">Belongs to the glycosyl hydrolase 20 family.</text>
</comment>
<dbReference type="InterPro" id="IPR015882">
    <property type="entry name" value="HEX_bac_N"/>
</dbReference>
<evidence type="ECO:0000313" key="10">
    <source>
        <dbReference type="EMBL" id="SMP04435.1"/>
    </source>
</evidence>
<keyword evidence="4" id="KW-0378">Hydrolase</keyword>
<dbReference type="EMBL" id="FXTY01000001">
    <property type="protein sequence ID" value="SMP04435.1"/>
    <property type="molecule type" value="Genomic_DNA"/>
</dbReference>
<evidence type="ECO:0000256" key="2">
    <source>
        <dbReference type="ARBA" id="ARBA00006285"/>
    </source>
</evidence>
<accession>A0ABY1NA58</accession>
<evidence type="ECO:0000256" key="4">
    <source>
        <dbReference type="ARBA" id="ARBA00022801"/>
    </source>
</evidence>
<keyword evidence="5" id="KW-0326">Glycosidase</keyword>
<evidence type="ECO:0000313" key="11">
    <source>
        <dbReference type="Proteomes" id="UP001157961"/>
    </source>
</evidence>
<proteinExistence type="inferred from homology"/>
<dbReference type="Gene3D" id="3.30.379.10">
    <property type="entry name" value="Chitobiase/beta-hexosaminidase domain 2-like"/>
    <property type="match status" value="1"/>
</dbReference>
<sequence>MHFHLDSLWHAEDGAMEFALINCGDTPVTNPRLVYTTLVRTLRPSRCTGATLVRRQANFHEYTSEDGYVLNPGETWRFTEQSLTRPAQHSNEGPKSAGVVLEDGTLVPVFASELQAPAALGKATPTENAALSCGVLPQPNRVEVSHWCANAPMHYAVAQRDLATIQAVSHVADLTRRLYPLAPVPFVLTAKDDVPQLQITTDSSLGNEAYRITWQNGQPTLSHATNQGLLYGLITLAQTLTNAYQNAVNYGVPFTGEISDAPRHEWRGAHLDVSRQVYPMEQVLRYVDIMAWHKMNRFHWHLTDDEGWRLEIKAYPQLTEVAAFTGMDLPVLPQLGADVAGQGGFYTQDDARHVVAHAAMLGVEVMPEIDVPGHCACVLGALPELVDSEEPESYWSVQGYANNALNPAIEGSYTFATKVLEEVLDIFPFEVVHIGGDEVAEDAWMQSPKAQAMMRETGLKGTHELQAYFLRQIQDFLADRGRKLGGWEEVAHGGGLDPEKSLLFAWTTVEKTAELANDGYDVVSTPGQAYYLDMALSDAWYAPGASWAGFTPLDKTYAFEADNGDTALQGRLKGVQGCMWSEHLTTLERRNHMIYPRLNAIAEAGWSEAENKSFERFAALAELMPRL</sequence>
<dbReference type="Proteomes" id="UP001157961">
    <property type="component" value="Unassembled WGS sequence"/>
</dbReference>
<dbReference type="EC" id="3.2.1.52" evidence="3"/>
<evidence type="ECO:0000259" key="9">
    <source>
        <dbReference type="Pfam" id="PF02838"/>
    </source>
</evidence>
<dbReference type="InterPro" id="IPR017853">
    <property type="entry name" value="GH"/>
</dbReference>
<dbReference type="InterPro" id="IPR015883">
    <property type="entry name" value="Glyco_hydro_20_cat"/>
</dbReference>
<feature type="domain" description="Glycoside hydrolase family 20 catalytic" evidence="8">
    <location>
        <begin position="264"/>
        <end position="608"/>
    </location>
</feature>
<dbReference type="Pfam" id="PF00728">
    <property type="entry name" value="Glyco_hydro_20"/>
    <property type="match status" value="1"/>
</dbReference>
<dbReference type="PANTHER" id="PTHR22600:SF57">
    <property type="entry name" value="BETA-N-ACETYLHEXOSAMINIDASE"/>
    <property type="match status" value="1"/>
</dbReference>
<evidence type="ECO:0000256" key="3">
    <source>
        <dbReference type="ARBA" id="ARBA00012663"/>
    </source>
</evidence>
<gene>
    <name evidence="10" type="ORF">SAMN06265373_101445</name>
</gene>
<dbReference type="RefSeq" id="WP_283424301.1">
    <property type="nucleotide sequence ID" value="NZ_FXTY01000001.1"/>
</dbReference>
<dbReference type="Gene3D" id="3.20.20.80">
    <property type="entry name" value="Glycosidases"/>
    <property type="match status" value="1"/>
</dbReference>
<name>A0ABY1NA58_9RHOB</name>
<dbReference type="PRINTS" id="PR00738">
    <property type="entry name" value="GLHYDRLASE20"/>
</dbReference>